<reference evidence="3" key="1">
    <citation type="submission" date="2016-10" db="EMBL/GenBank/DDBJ databases">
        <authorList>
            <person name="Varghese N."/>
            <person name="Submissions S."/>
        </authorList>
    </citation>
    <scope>NUCLEOTIDE SEQUENCE [LARGE SCALE GENOMIC DNA]</scope>
    <source>
        <strain evidence="3">CGMCC 1.10683</strain>
    </source>
</reference>
<organism evidence="2 3">
    <name type="scientific">Brevundimonas viscosa</name>
    <dbReference type="NCBI Taxonomy" id="871741"/>
    <lineage>
        <taxon>Bacteria</taxon>
        <taxon>Pseudomonadati</taxon>
        <taxon>Pseudomonadota</taxon>
        <taxon>Alphaproteobacteria</taxon>
        <taxon>Caulobacterales</taxon>
        <taxon>Caulobacteraceae</taxon>
        <taxon>Brevundimonas</taxon>
    </lineage>
</organism>
<dbReference type="EMBL" id="FOZV01000005">
    <property type="protein sequence ID" value="SFS75690.1"/>
    <property type="molecule type" value="Genomic_DNA"/>
</dbReference>
<keyword evidence="3" id="KW-1185">Reference proteome</keyword>
<accession>A0A1I6SFU9</accession>
<keyword evidence="1" id="KW-0732">Signal</keyword>
<feature type="signal peptide" evidence="1">
    <location>
        <begin position="1"/>
        <end position="22"/>
    </location>
</feature>
<evidence type="ECO:0000313" key="2">
    <source>
        <dbReference type="EMBL" id="SFS75690.1"/>
    </source>
</evidence>
<feature type="chain" id="PRO_5011510826" evidence="1">
    <location>
        <begin position="23"/>
        <end position="293"/>
    </location>
</feature>
<name>A0A1I6SFU9_9CAUL</name>
<protein>
    <submittedName>
        <fullName evidence="2">Uncharacterized protein</fullName>
    </submittedName>
</protein>
<evidence type="ECO:0000256" key="1">
    <source>
        <dbReference type="SAM" id="SignalP"/>
    </source>
</evidence>
<evidence type="ECO:0000313" key="3">
    <source>
        <dbReference type="Proteomes" id="UP000198788"/>
    </source>
</evidence>
<dbReference type="AlphaFoldDB" id="A0A1I6SFU9"/>
<dbReference type="RefSeq" id="WP_177221865.1">
    <property type="nucleotide sequence ID" value="NZ_FOZV01000005.1"/>
</dbReference>
<dbReference type="Proteomes" id="UP000198788">
    <property type="component" value="Unassembled WGS sequence"/>
</dbReference>
<gene>
    <name evidence="2" type="ORF">SAMN05192570_2352</name>
</gene>
<sequence>MRVRIMTWLPAAAGFLALSAVAGEASAQCGPVCEPPPPPCCEPPPPPPPPPPPCCELPPPPPCCSGGGNLNVNVNVNANANSNAEAGARARAGLNARAGGSVWVSGGGSAYVTVDQPYPTTISGLNVEGARMRRTIRVPYEERRRWEKRVVIQAVCIDDRSVPHPASQVRPDREVHGDYEGELYRCLAGTWLQATWAEYHGDVRFDEAETISCRKGEALWHGRGGNVECRAQRAERECNERSLLRRYGAGVKILTMVREEIYTAFREEVVEEVGVAVQGGAITLDGGVGGRVF</sequence>
<dbReference type="STRING" id="871741.SAMN05192570_2352"/>
<proteinExistence type="predicted"/>